<dbReference type="InterPro" id="IPR011250">
    <property type="entry name" value="OMP/PagP_B-barrel"/>
</dbReference>
<dbReference type="AlphaFoldDB" id="A0A6B2NPY1"/>
<gene>
    <name evidence="1" type="ORF">G0P99_06580</name>
</gene>
<comment type="caution">
    <text evidence="1">The sequence shown here is derived from an EMBL/GenBank/DDBJ whole genome shotgun (WGS) entry which is preliminary data.</text>
</comment>
<reference evidence="1" key="1">
    <citation type="submission" date="2020-02" db="EMBL/GenBank/DDBJ databases">
        <title>Delineation of the pyrene-degrading pathway in Roseobacter clade bacteria by genomic analysis.</title>
        <authorList>
            <person name="Zhou H."/>
            <person name="Wang H."/>
        </authorList>
    </citation>
    <scope>NUCLEOTIDE SEQUENCE</scope>
    <source>
        <strain evidence="1">PrR005</strain>
    </source>
</reference>
<name>A0A6B2NPY1_9RHOB</name>
<evidence type="ECO:0008006" key="2">
    <source>
        <dbReference type="Google" id="ProtNLM"/>
    </source>
</evidence>
<organism evidence="1">
    <name type="scientific">Ruegeria sp. PrR005</name>
    <dbReference type="NCBI Taxonomy" id="2706882"/>
    <lineage>
        <taxon>Bacteria</taxon>
        <taxon>Pseudomonadati</taxon>
        <taxon>Pseudomonadota</taxon>
        <taxon>Alphaproteobacteria</taxon>
        <taxon>Rhodobacterales</taxon>
        <taxon>Roseobacteraceae</taxon>
        <taxon>Ruegeria</taxon>
    </lineage>
</organism>
<proteinExistence type="predicted"/>
<protein>
    <recommendedName>
        <fullName evidence="2">Porin family protein</fullName>
    </recommendedName>
</protein>
<dbReference type="RefSeq" id="WP_164128601.1">
    <property type="nucleotide sequence ID" value="NZ_JAAGOX010000011.1"/>
</dbReference>
<sequence length="243" mass="26953">MRNSTFAAMLVAAIPTVGHAEKWEKVITLYGWVPGMDTSIATEFGDIESNPSGSDVLSDLEMVFMGTFEAHRGRWGIIKDIIYVDLSDTQDTPFGRLFSEGTTDITAWVMSGYLSYQLAESSTARYEVLGGFRYFDLDTSVSLSEGTRPSQSRSLNDNWFDPVIGVRAHWKLSEKWSASGFADYGGFSDSSTTWQVVGTLDYDITEGLSARFGYRHMDIRKTIKGSDVAIGLSGPIFGLTYRF</sequence>
<accession>A0A6B2NPY1</accession>
<dbReference type="Gene3D" id="2.40.160.20">
    <property type="match status" value="1"/>
</dbReference>
<dbReference type="EMBL" id="JAAGOX010000011">
    <property type="protein sequence ID" value="NDW44617.1"/>
    <property type="molecule type" value="Genomic_DNA"/>
</dbReference>
<evidence type="ECO:0000313" key="1">
    <source>
        <dbReference type="EMBL" id="NDW44617.1"/>
    </source>
</evidence>
<dbReference type="SUPFAM" id="SSF56925">
    <property type="entry name" value="OMPA-like"/>
    <property type="match status" value="1"/>
</dbReference>